<keyword evidence="2" id="KW-1185">Reference proteome</keyword>
<accession>A0ACB7VF55</accession>
<gene>
    <name evidence="1" type="ORF">IHE45_09G053500</name>
</gene>
<comment type="caution">
    <text evidence="1">The sequence shown here is derived from an EMBL/GenBank/DDBJ whole genome shotgun (WGS) entry which is preliminary data.</text>
</comment>
<reference evidence="2" key="1">
    <citation type="journal article" date="2022" name="Nat. Commun.">
        <title>Chromosome evolution and the genetic basis of agronomically important traits in greater yam.</title>
        <authorList>
            <person name="Bredeson J.V."/>
            <person name="Lyons J.B."/>
            <person name="Oniyinde I.O."/>
            <person name="Okereke N.R."/>
            <person name="Kolade O."/>
            <person name="Nnabue I."/>
            <person name="Nwadili C.O."/>
            <person name="Hribova E."/>
            <person name="Parker M."/>
            <person name="Nwogha J."/>
            <person name="Shu S."/>
            <person name="Carlson J."/>
            <person name="Kariba R."/>
            <person name="Muthemba S."/>
            <person name="Knop K."/>
            <person name="Barton G.J."/>
            <person name="Sherwood A.V."/>
            <person name="Lopez-Montes A."/>
            <person name="Asiedu R."/>
            <person name="Jamnadass R."/>
            <person name="Muchugi A."/>
            <person name="Goodstein D."/>
            <person name="Egesi C.N."/>
            <person name="Featherston J."/>
            <person name="Asfaw A."/>
            <person name="Simpson G.G."/>
            <person name="Dolezel J."/>
            <person name="Hendre P.S."/>
            <person name="Van Deynze A."/>
            <person name="Kumar P.L."/>
            <person name="Obidiegwu J.E."/>
            <person name="Bhattacharjee R."/>
            <person name="Rokhsar D.S."/>
        </authorList>
    </citation>
    <scope>NUCLEOTIDE SEQUENCE [LARGE SCALE GENOMIC DNA]</scope>
    <source>
        <strain evidence="2">cv. TDa95/00328</strain>
    </source>
</reference>
<evidence type="ECO:0000313" key="1">
    <source>
        <dbReference type="EMBL" id="KAH7672415.1"/>
    </source>
</evidence>
<dbReference type="EMBL" id="CM037019">
    <property type="protein sequence ID" value="KAH7672415.1"/>
    <property type="molecule type" value="Genomic_DNA"/>
</dbReference>
<evidence type="ECO:0000313" key="2">
    <source>
        <dbReference type="Proteomes" id="UP000827976"/>
    </source>
</evidence>
<dbReference type="Proteomes" id="UP000827976">
    <property type="component" value="Chromosome 9"/>
</dbReference>
<proteinExistence type="predicted"/>
<sequence>MFKKVFSMSKKKTTSSAKAISSSDKLQETLETLEKKEQLLQKKISNEIQKAKNYTSQKNKNAAIQCLKKKKLYEAEIERIANLQLRVHDQMLTLHGATATTETIDALRKGSNAVKSIQQSLNVDDVSKTIEEASEQSENMKQLQDALATSIGVTDDFDEDELEAELEELEEAELEKQILEQNSTVPAQPPTITTTNLPKKETLKPVNNADDNLADLQPEMAL</sequence>
<organism evidence="1 2">
    <name type="scientific">Dioscorea alata</name>
    <name type="common">Purple yam</name>
    <dbReference type="NCBI Taxonomy" id="55571"/>
    <lineage>
        <taxon>Eukaryota</taxon>
        <taxon>Viridiplantae</taxon>
        <taxon>Streptophyta</taxon>
        <taxon>Embryophyta</taxon>
        <taxon>Tracheophyta</taxon>
        <taxon>Spermatophyta</taxon>
        <taxon>Magnoliopsida</taxon>
        <taxon>Liliopsida</taxon>
        <taxon>Dioscoreales</taxon>
        <taxon>Dioscoreaceae</taxon>
        <taxon>Dioscorea</taxon>
    </lineage>
</organism>
<name>A0ACB7VF55_DIOAL</name>
<protein>
    <submittedName>
        <fullName evidence="1">Snf7 family protein</fullName>
    </submittedName>
</protein>